<dbReference type="RefSeq" id="WP_194028238.1">
    <property type="nucleotide sequence ID" value="NZ_JADEWZ010000005.1"/>
</dbReference>
<protein>
    <submittedName>
        <fullName evidence="3">Uncharacterized protein</fullName>
    </submittedName>
</protein>
<keyword evidence="4" id="KW-1185">Reference proteome</keyword>
<feature type="signal peptide" evidence="2">
    <location>
        <begin position="1"/>
        <end position="24"/>
    </location>
</feature>
<feature type="chain" id="PRO_5035202101" evidence="2">
    <location>
        <begin position="25"/>
        <end position="53"/>
    </location>
</feature>
<organism evidence="3 4">
    <name type="scientific">Lusitaniella coriacea LEGE 07157</name>
    <dbReference type="NCBI Taxonomy" id="945747"/>
    <lineage>
        <taxon>Bacteria</taxon>
        <taxon>Bacillati</taxon>
        <taxon>Cyanobacteriota</taxon>
        <taxon>Cyanophyceae</taxon>
        <taxon>Spirulinales</taxon>
        <taxon>Lusitaniellaceae</taxon>
        <taxon>Lusitaniella</taxon>
    </lineage>
</organism>
<comment type="caution">
    <text evidence="3">The sequence shown here is derived from an EMBL/GenBank/DDBJ whole genome shotgun (WGS) entry which is preliminary data.</text>
</comment>
<reference evidence="3" key="1">
    <citation type="submission" date="2020-10" db="EMBL/GenBank/DDBJ databases">
        <authorList>
            <person name="Castelo-Branco R."/>
            <person name="Eusebio N."/>
            <person name="Adriana R."/>
            <person name="Vieira A."/>
            <person name="Brugerolle De Fraissinette N."/>
            <person name="Rezende De Castro R."/>
            <person name="Schneider M.P."/>
            <person name="Vasconcelos V."/>
            <person name="Leao P.N."/>
        </authorList>
    </citation>
    <scope>NUCLEOTIDE SEQUENCE</scope>
    <source>
        <strain evidence="3">LEGE 07157</strain>
    </source>
</reference>
<accession>A0A8J7B3K9</accession>
<evidence type="ECO:0000256" key="2">
    <source>
        <dbReference type="SAM" id="SignalP"/>
    </source>
</evidence>
<dbReference type="EMBL" id="JADEWZ010000005">
    <property type="protein sequence ID" value="MBE9115142.1"/>
    <property type="molecule type" value="Genomic_DNA"/>
</dbReference>
<dbReference type="AlphaFoldDB" id="A0A8J7B3K9"/>
<gene>
    <name evidence="3" type="ORF">IQ249_04440</name>
</gene>
<evidence type="ECO:0000313" key="4">
    <source>
        <dbReference type="Proteomes" id="UP000654482"/>
    </source>
</evidence>
<evidence type="ECO:0000256" key="1">
    <source>
        <dbReference type="SAM" id="MobiDB-lite"/>
    </source>
</evidence>
<feature type="compositionally biased region" description="Basic and acidic residues" evidence="1">
    <location>
        <begin position="35"/>
        <end position="47"/>
    </location>
</feature>
<name>A0A8J7B3K9_9CYAN</name>
<feature type="region of interest" description="Disordered" evidence="1">
    <location>
        <begin position="26"/>
        <end position="53"/>
    </location>
</feature>
<dbReference type="Proteomes" id="UP000654482">
    <property type="component" value="Unassembled WGS sequence"/>
</dbReference>
<keyword evidence="2" id="KW-0732">Signal</keyword>
<evidence type="ECO:0000313" key="3">
    <source>
        <dbReference type="EMBL" id="MBE9115142.1"/>
    </source>
</evidence>
<sequence length="53" mass="5641">MKQLKLWGMLAVVLAWAIAAPVQAQTPDLTGNGRPIDRGDAASKARLIDSNLP</sequence>
<proteinExistence type="predicted"/>